<dbReference type="EMBL" id="KV878267">
    <property type="protein sequence ID" value="OJZ79879.1"/>
    <property type="molecule type" value="Genomic_DNA"/>
</dbReference>
<organism evidence="2 3">
    <name type="scientific">Aspergillus luchuensis (strain CBS 106.47)</name>
    <dbReference type="NCBI Taxonomy" id="1137211"/>
    <lineage>
        <taxon>Eukaryota</taxon>
        <taxon>Fungi</taxon>
        <taxon>Dikarya</taxon>
        <taxon>Ascomycota</taxon>
        <taxon>Pezizomycotina</taxon>
        <taxon>Eurotiomycetes</taxon>
        <taxon>Eurotiomycetidae</taxon>
        <taxon>Eurotiales</taxon>
        <taxon>Aspergillaceae</taxon>
        <taxon>Aspergillus</taxon>
        <taxon>Aspergillus subgen. Circumdati</taxon>
    </lineage>
</organism>
<accession>A0A1M3SZD9</accession>
<sequence length="56" mass="6235">MRIRPVSSIPPRQQNLSPIQPYQKWGCGDVDQIDQSAKSVDILIASRATDPDLLSE</sequence>
<dbReference type="Proteomes" id="UP000184063">
    <property type="component" value="Unassembled WGS sequence"/>
</dbReference>
<name>A0A1M3SZD9_ASPLC</name>
<evidence type="ECO:0000313" key="3">
    <source>
        <dbReference type="Proteomes" id="UP000184063"/>
    </source>
</evidence>
<feature type="non-terminal residue" evidence="2">
    <location>
        <position position="56"/>
    </location>
</feature>
<evidence type="ECO:0000256" key="1">
    <source>
        <dbReference type="SAM" id="MobiDB-lite"/>
    </source>
</evidence>
<reference evidence="3" key="1">
    <citation type="journal article" date="2017" name="Genome Biol.">
        <title>Comparative genomics reveals high biological diversity and specific adaptations in the industrially and medically important fungal genus Aspergillus.</title>
        <authorList>
            <person name="de Vries R.P."/>
            <person name="Riley R."/>
            <person name="Wiebenga A."/>
            <person name="Aguilar-Osorio G."/>
            <person name="Amillis S."/>
            <person name="Uchima C.A."/>
            <person name="Anderluh G."/>
            <person name="Asadollahi M."/>
            <person name="Askin M."/>
            <person name="Barry K."/>
            <person name="Battaglia E."/>
            <person name="Bayram O."/>
            <person name="Benocci T."/>
            <person name="Braus-Stromeyer S.A."/>
            <person name="Caldana C."/>
            <person name="Canovas D."/>
            <person name="Cerqueira G.C."/>
            <person name="Chen F."/>
            <person name="Chen W."/>
            <person name="Choi C."/>
            <person name="Clum A."/>
            <person name="Dos Santos R.A."/>
            <person name="Damasio A.R."/>
            <person name="Diallinas G."/>
            <person name="Emri T."/>
            <person name="Fekete E."/>
            <person name="Flipphi M."/>
            <person name="Freyberg S."/>
            <person name="Gallo A."/>
            <person name="Gournas C."/>
            <person name="Habgood R."/>
            <person name="Hainaut M."/>
            <person name="Harispe M.L."/>
            <person name="Henrissat B."/>
            <person name="Hilden K.S."/>
            <person name="Hope R."/>
            <person name="Hossain A."/>
            <person name="Karabika E."/>
            <person name="Karaffa L."/>
            <person name="Karanyi Z."/>
            <person name="Krasevec N."/>
            <person name="Kuo A."/>
            <person name="Kusch H."/>
            <person name="LaButti K."/>
            <person name="Lagendijk E.L."/>
            <person name="Lapidus A."/>
            <person name="Levasseur A."/>
            <person name="Lindquist E."/>
            <person name="Lipzen A."/>
            <person name="Logrieco A.F."/>
            <person name="MacCabe A."/>
            <person name="Maekelae M.R."/>
            <person name="Malavazi I."/>
            <person name="Melin P."/>
            <person name="Meyer V."/>
            <person name="Mielnichuk N."/>
            <person name="Miskei M."/>
            <person name="Molnar A.P."/>
            <person name="Mule G."/>
            <person name="Ngan C.Y."/>
            <person name="Orejas M."/>
            <person name="Orosz E."/>
            <person name="Ouedraogo J.P."/>
            <person name="Overkamp K.M."/>
            <person name="Park H.-S."/>
            <person name="Perrone G."/>
            <person name="Piumi F."/>
            <person name="Punt P.J."/>
            <person name="Ram A.F."/>
            <person name="Ramon A."/>
            <person name="Rauscher S."/>
            <person name="Record E."/>
            <person name="Riano-Pachon D.M."/>
            <person name="Robert V."/>
            <person name="Roehrig J."/>
            <person name="Ruller R."/>
            <person name="Salamov A."/>
            <person name="Salih N.S."/>
            <person name="Samson R.A."/>
            <person name="Sandor E."/>
            <person name="Sanguinetti M."/>
            <person name="Schuetze T."/>
            <person name="Sepcic K."/>
            <person name="Shelest E."/>
            <person name="Sherlock G."/>
            <person name="Sophianopoulou V."/>
            <person name="Squina F.M."/>
            <person name="Sun H."/>
            <person name="Susca A."/>
            <person name="Todd R.B."/>
            <person name="Tsang A."/>
            <person name="Unkles S.E."/>
            <person name="van de Wiele N."/>
            <person name="van Rossen-Uffink D."/>
            <person name="Oliveira J.V."/>
            <person name="Vesth T.C."/>
            <person name="Visser J."/>
            <person name="Yu J.-H."/>
            <person name="Zhou M."/>
            <person name="Andersen M.R."/>
            <person name="Archer D.B."/>
            <person name="Baker S.E."/>
            <person name="Benoit I."/>
            <person name="Brakhage A.A."/>
            <person name="Braus G.H."/>
            <person name="Fischer R."/>
            <person name="Frisvad J.C."/>
            <person name="Goldman G.H."/>
            <person name="Houbraken J."/>
            <person name="Oakley B."/>
            <person name="Pocsi I."/>
            <person name="Scazzocchio C."/>
            <person name="Seiboth B."/>
            <person name="vanKuyk P.A."/>
            <person name="Wortman J."/>
            <person name="Dyer P.S."/>
            <person name="Grigoriev I.V."/>
        </authorList>
    </citation>
    <scope>NUCLEOTIDE SEQUENCE [LARGE SCALE GENOMIC DNA]</scope>
    <source>
        <strain evidence="3">CBS 106.47</strain>
    </source>
</reference>
<evidence type="ECO:0000313" key="2">
    <source>
        <dbReference type="EMBL" id="OJZ79879.1"/>
    </source>
</evidence>
<protein>
    <submittedName>
        <fullName evidence="2">Uncharacterized protein</fullName>
    </submittedName>
</protein>
<dbReference type="AlphaFoldDB" id="A0A1M3SZD9"/>
<proteinExistence type="predicted"/>
<feature type="compositionally biased region" description="Polar residues" evidence="1">
    <location>
        <begin position="10"/>
        <end position="20"/>
    </location>
</feature>
<dbReference type="VEuPathDB" id="FungiDB:ASPFODRAFT_54366"/>
<feature type="region of interest" description="Disordered" evidence="1">
    <location>
        <begin position="1"/>
        <end position="21"/>
    </location>
</feature>
<gene>
    <name evidence="2" type="ORF">ASPFODRAFT_54366</name>
</gene>